<dbReference type="PANTHER" id="PTHR31251">
    <property type="entry name" value="SQUAMOSA PROMOTER-BINDING-LIKE PROTEIN 4"/>
    <property type="match status" value="1"/>
</dbReference>
<dbReference type="Pfam" id="PF03110">
    <property type="entry name" value="SBP"/>
    <property type="match status" value="1"/>
</dbReference>
<keyword evidence="6" id="KW-1185">Reference proteome</keyword>
<feature type="region of interest" description="Disordered" evidence="2">
    <location>
        <begin position="1"/>
        <end position="27"/>
    </location>
</feature>
<dbReference type="Proteomes" id="UP000811609">
    <property type="component" value="Chromosome 2"/>
</dbReference>
<dbReference type="InterPro" id="IPR044817">
    <property type="entry name" value="SBP-like"/>
</dbReference>
<organism evidence="5 6">
    <name type="scientific">Carya illinoinensis</name>
    <name type="common">Pecan</name>
    <dbReference type="NCBI Taxonomy" id="32201"/>
    <lineage>
        <taxon>Eukaryota</taxon>
        <taxon>Viridiplantae</taxon>
        <taxon>Streptophyta</taxon>
        <taxon>Embryophyta</taxon>
        <taxon>Tracheophyta</taxon>
        <taxon>Spermatophyta</taxon>
        <taxon>Magnoliopsida</taxon>
        <taxon>eudicotyledons</taxon>
        <taxon>Gunneridae</taxon>
        <taxon>Pentapetalae</taxon>
        <taxon>rosids</taxon>
        <taxon>fabids</taxon>
        <taxon>Fagales</taxon>
        <taxon>Juglandaceae</taxon>
        <taxon>Carya</taxon>
    </lineage>
</organism>
<dbReference type="PANTHER" id="PTHR31251:SF108">
    <property type="entry name" value="SQUAMOSA PROMOTER-BINDING-LIKE PROTEIN 7"/>
    <property type="match status" value="1"/>
</dbReference>
<dbReference type="GO" id="GO:0008270">
    <property type="term" value="F:zinc ion binding"/>
    <property type="evidence" value="ECO:0007669"/>
    <property type="project" value="UniProtKB-KW"/>
</dbReference>
<evidence type="ECO:0000256" key="1">
    <source>
        <dbReference type="PROSITE-ProRule" id="PRU00470"/>
    </source>
</evidence>
<evidence type="ECO:0000256" key="2">
    <source>
        <dbReference type="SAM" id="MobiDB-lite"/>
    </source>
</evidence>
<dbReference type="PROSITE" id="PS51141">
    <property type="entry name" value="ZF_SBP"/>
    <property type="match status" value="1"/>
</dbReference>
<name>A0A8T1RCT1_CARIL</name>
<keyword evidence="1" id="KW-0863">Zinc-finger</keyword>
<dbReference type="InterPro" id="IPR004333">
    <property type="entry name" value="SBP_dom"/>
</dbReference>
<reference evidence="5" key="1">
    <citation type="submission" date="2020-12" db="EMBL/GenBank/DDBJ databases">
        <title>WGS assembly of Carya illinoinensis cv. Pawnee.</title>
        <authorList>
            <person name="Platts A."/>
            <person name="Shu S."/>
            <person name="Wright S."/>
            <person name="Barry K."/>
            <person name="Edger P."/>
            <person name="Pires J.C."/>
            <person name="Schmutz J."/>
        </authorList>
    </citation>
    <scope>NUCLEOTIDE SEQUENCE</scope>
    <source>
        <tissue evidence="5">Leaf</tissue>
    </source>
</reference>
<dbReference type="GO" id="GO:0003677">
    <property type="term" value="F:DNA binding"/>
    <property type="evidence" value="ECO:0007669"/>
    <property type="project" value="InterPro"/>
</dbReference>
<sequence>MESPSRPQPSPNPRVSEEMEDPSSDLWDFSELLDFTVDEHFSVSLDPDDIHPHPIPQEDPAAPTSNRIRKRDPRLICSNFLAGRIPCACPELDEKMEMEMEEDVHGKKRARSVRTSTRRPRAAARCQVPGCETDISELKGYHRRHRVCLRCAHATTVVLDGVPKRYCQQCGKFHILSDFDEGKRSCRRKLERHNVRRRRKPSDSRVAAYSEPKGAMQAEHVPCDGEAEKDGLCSSSPMAEMEAVLESEDVRVTTLCSDLNSQNMHCDTVASFVASGETQMHGEKDNSKCSLSPLYCDNKTDYSSVCPTGRISFKLYDWNPAEFPRRLRHQIFQWLSSMPVELEGYIRPGCTILTVFIAMPMFMWMKLSEDPLSYLHDFVISPGRMLSGRGNILVFINDKIFRVMKGGTSVMKVKVEVRAPRLHYVHPICFEAGKPLEFVACGSNLLQSKLRFLVSFAGKYLVLDYCVSSLHGQTDGDTASSCNHQLYKIYIPQTEKDLFGPAFVEVENESGLSNFIPILIGDKEICNEVEMLKQKADASLFLKGSDFAAIGPPSDACEVFALRQSTFDEFLLDIAWLLQQPASENFQHSITATRIQRLNNLLSFLICNDSTTILEKLLEKLKIVLSNMKFDSMVNGNCDADLGLLEKYIVNARDNLHRKYKKSGSLVLQSEYVPEGDYVSQSCSKDNELFVSVNSQDTELVANARLGVQTCSTSSRSRNVPLLNREVVMKVNHVKGWPRKSCGRIGSGAIFSSRPGIFVISFGAVCLGICAILLHPHKAGEFAVSIRRCLFNRI</sequence>
<keyword evidence="3" id="KW-0472">Membrane</keyword>
<dbReference type="Pfam" id="PF26102">
    <property type="entry name" value="Ig_SPL7"/>
    <property type="match status" value="1"/>
</dbReference>
<feature type="region of interest" description="Disordered" evidence="2">
    <location>
        <begin position="44"/>
        <end position="68"/>
    </location>
</feature>
<keyword evidence="3" id="KW-0812">Transmembrane</keyword>
<evidence type="ECO:0000313" key="6">
    <source>
        <dbReference type="Proteomes" id="UP000811609"/>
    </source>
</evidence>
<feature type="transmembrane region" description="Helical" evidence="3">
    <location>
        <begin position="757"/>
        <end position="775"/>
    </location>
</feature>
<keyword evidence="3" id="KW-1133">Transmembrane helix</keyword>
<feature type="compositionally biased region" description="Pro residues" evidence="2">
    <location>
        <begin position="1"/>
        <end position="12"/>
    </location>
</feature>
<evidence type="ECO:0000313" key="5">
    <source>
        <dbReference type="EMBL" id="KAG6664364.1"/>
    </source>
</evidence>
<comment type="caution">
    <text evidence="5">The sequence shown here is derived from an EMBL/GenBank/DDBJ whole genome shotgun (WGS) entry which is preliminary data.</text>
</comment>
<dbReference type="EMBL" id="CM031810">
    <property type="protein sequence ID" value="KAG6664363.1"/>
    <property type="molecule type" value="Genomic_DNA"/>
</dbReference>
<feature type="domain" description="SBP-type" evidence="4">
    <location>
        <begin position="123"/>
        <end position="200"/>
    </location>
</feature>
<dbReference type="EMBL" id="CM031810">
    <property type="protein sequence ID" value="KAG6664364.1"/>
    <property type="molecule type" value="Genomic_DNA"/>
</dbReference>
<evidence type="ECO:0000256" key="3">
    <source>
        <dbReference type="SAM" id="Phobius"/>
    </source>
</evidence>
<accession>A0A8T1RCT1</accession>
<gene>
    <name evidence="5" type="ORF">CIPAW_02G088100</name>
</gene>
<evidence type="ECO:0000259" key="4">
    <source>
        <dbReference type="PROSITE" id="PS51141"/>
    </source>
</evidence>
<dbReference type="AlphaFoldDB" id="A0A8T1RCT1"/>
<keyword evidence="1" id="KW-0479">Metal-binding</keyword>
<keyword evidence="1" id="KW-0862">Zinc</keyword>
<proteinExistence type="predicted"/>
<protein>
    <recommendedName>
        <fullName evidence="4">SBP-type domain-containing protein</fullName>
    </recommendedName>
</protein>